<evidence type="ECO:0000256" key="1">
    <source>
        <dbReference type="SAM" id="SignalP"/>
    </source>
</evidence>
<feature type="signal peptide" evidence="1">
    <location>
        <begin position="1"/>
        <end position="27"/>
    </location>
</feature>
<dbReference type="Proteomes" id="UP000184543">
    <property type="component" value="Unassembled WGS sequence"/>
</dbReference>
<sequence length="429" mass="47341">MKKSVLKIKTSSIGVWLLLFSLTTVVASCSSDDNEEALGETTDDDSTSDDDNAIDTNSYILVVDTRTDGVFLIDHDGNELFEWDLDGDELGDEAQLLDDGSLLLSLKSSNSSISFGGYGGTFRKINADQSIDWEVSYSSNEHRAHHDVDYLSNGNIIFLVWEKVTADEATEMGFSGNHAIYPEAIVEMNPLTGEIAWEWHAKDHFVQDYDSTKDNYGVVVDNPNKIDVNYNSSQSDGDLMHANGITVDESNDLIYVTVNYYSEVWVIDHSTTTEEAASSSGGNYNLGGDLVYRFGNPETYDNVGEVTLNRVHYPNLLDTNNMLVFSNNKYDGQSAVVEYELNLPYALVAGQDNEPSVVWEFTDTSLYSLTTSSAGRMGNGNTLIGEGTAGTIWEVNESGEVLWKYTNYSELWRTYPVEIGSPALTALGL</sequence>
<dbReference type="PANTHER" id="PTHR35340">
    <property type="entry name" value="PQQ ENZYME REPEAT PROTEIN-RELATED"/>
    <property type="match status" value="1"/>
</dbReference>
<organism evidence="2 3">
    <name type="scientific">Pseudozobellia thermophila</name>
    <dbReference type="NCBI Taxonomy" id="192903"/>
    <lineage>
        <taxon>Bacteria</taxon>
        <taxon>Pseudomonadati</taxon>
        <taxon>Bacteroidota</taxon>
        <taxon>Flavobacteriia</taxon>
        <taxon>Flavobacteriales</taxon>
        <taxon>Flavobacteriaceae</taxon>
        <taxon>Pseudozobellia</taxon>
    </lineage>
</organism>
<gene>
    <name evidence="2" type="ORF">SAMN04488513_10225</name>
</gene>
<dbReference type="EMBL" id="FQYU01000002">
    <property type="protein sequence ID" value="SHI83567.1"/>
    <property type="molecule type" value="Genomic_DNA"/>
</dbReference>
<dbReference type="SUPFAM" id="SSF63829">
    <property type="entry name" value="Calcium-dependent phosphotriesterase"/>
    <property type="match status" value="1"/>
</dbReference>
<accession>A0A1M6EDI7</accession>
<keyword evidence="2" id="KW-0808">Transferase</keyword>
<dbReference type="InterPro" id="IPR010262">
    <property type="entry name" value="Arylsulfotransferase_bact"/>
</dbReference>
<reference evidence="3" key="1">
    <citation type="submission" date="2016-11" db="EMBL/GenBank/DDBJ databases">
        <authorList>
            <person name="Varghese N."/>
            <person name="Submissions S."/>
        </authorList>
    </citation>
    <scope>NUCLEOTIDE SEQUENCE [LARGE SCALE GENOMIC DNA]</scope>
    <source>
        <strain evidence="3">DSM 19858</strain>
    </source>
</reference>
<dbReference type="RefSeq" id="WP_072989927.1">
    <property type="nucleotide sequence ID" value="NZ_FQYU01000002.1"/>
</dbReference>
<dbReference type="Pfam" id="PF05935">
    <property type="entry name" value="Arylsulfotrans"/>
    <property type="match status" value="1"/>
</dbReference>
<dbReference type="OrthoDB" id="264813at2"/>
<dbReference type="GO" id="GO:0004062">
    <property type="term" value="F:aryl sulfotransferase activity"/>
    <property type="evidence" value="ECO:0007669"/>
    <property type="project" value="InterPro"/>
</dbReference>
<keyword evidence="3" id="KW-1185">Reference proteome</keyword>
<dbReference type="InterPro" id="IPR053143">
    <property type="entry name" value="Arylsulfate_ST"/>
</dbReference>
<feature type="chain" id="PRO_5012567780" evidence="1">
    <location>
        <begin position="28"/>
        <end position="429"/>
    </location>
</feature>
<evidence type="ECO:0000313" key="3">
    <source>
        <dbReference type="Proteomes" id="UP000184543"/>
    </source>
</evidence>
<name>A0A1M6EDI7_9FLAO</name>
<keyword evidence="1" id="KW-0732">Signal</keyword>
<dbReference type="PANTHER" id="PTHR35340:SF5">
    <property type="entry name" value="ASST-DOMAIN-CONTAINING PROTEIN"/>
    <property type="match status" value="1"/>
</dbReference>
<dbReference type="PROSITE" id="PS51257">
    <property type="entry name" value="PROKAR_LIPOPROTEIN"/>
    <property type="match status" value="1"/>
</dbReference>
<dbReference type="STRING" id="192903.SAMN04488513_10225"/>
<proteinExistence type="predicted"/>
<protein>
    <submittedName>
        <fullName evidence="2">Arylsulfotransferase (ASST)</fullName>
    </submittedName>
</protein>
<dbReference type="AlphaFoldDB" id="A0A1M6EDI7"/>
<evidence type="ECO:0000313" key="2">
    <source>
        <dbReference type="EMBL" id="SHI83567.1"/>
    </source>
</evidence>